<dbReference type="InterPro" id="IPR050902">
    <property type="entry name" value="ABC_Transporter_SBP"/>
</dbReference>
<feature type="chain" id="PRO_5045786477" evidence="2">
    <location>
        <begin position="24"/>
        <end position="365"/>
    </location>
</feature>
<proteinExistence type="inferred from homology"/>
<keyword evidence="5" id="KW-1185">Reference proteome</keyword>
<evidence type="ECO:0000256" key="2">
    <source>
        <dbReference type="SAM" id="SignalP"/>
    </source>
</evidence>
<dbReference type="InterPro" id="IPR002491">
    <property type="entry name" value="ABC_transptr_periplasmic_BD"/>
</dbReference>
<dbReference type="PROSITE" id="PS50983">
    <property type="entry name" value="FE_B12_PBP"/>
    <property type="match status" value="1"/>
</dbReference>
<evidence type="ECO:0000313" key="4">
    <source>
        <dbReference type="EMBL" id="GGC78806.1"/>
    </source>
</evidence>
<name>A0ABQ1NNP2_9ENTE</name>
<dbReference type="PANTHER" id="PTHR30535:SF34">
    <property type="entry name" value="MOLYBDATE-BINDING PROTEIN MOLA"/>
    <property type="match status" value="1"/>
</dbReference>
<dbReference type="Proteomes" id="UP000630615">
    <property type="component" value="Unassembled WGS sequence"/>
</dbReference>
<dbReference type="SUPFAM" id="SSF53807">
    <property type="entry name" value="Helical backbone' metal receptor"/>
    <property type="match status" value="1"/>
</dbReference>
<dbReference type="Gene3D" id="1.20.58.2180">
    <property type="match status" value="1"/>
</dbReference>
<dbReference type="RefSeq" id="WP_088268469.1">
    <property type="nucleotide sequence ID" value="NZ_BMKI01000001.1"/>
</dbReference>
<feature type="signal peptide" evidence="2">
    <location>
        <begin position="1"/>
        <end position="23"/>
    </location>
</feature>
<protein>
    <submittedName>
        <fullName evidence="4">ABC transporter substrate-binding protein</fullName>
    </submittedName>
</protein>
<dbReference type="PANTHER" id="PTHR30535">
    <property type="entry name" value="VITAMIN B12-BINDING PROTEIN"/>
    <property type="match status" value="1"/>
</dbReference>
<dbReference type="EMBL" id="BMKI01000001">
    <property type="protein sequence ID" value="GGC78806.1"/>
    <property type="molecule type" value="Genomic_DNA"/>
</dbReference>
<keyword evidence="2" id="KW-0732">Signal</keyword>
<evidence type="ECO:0000256" key="1">
    <source>
        <dbReference type="ARBA" id="ARBA00008814"/>
    </source>
</evidence>
<dbReference type="Gene3D" id="3.40.50.1980">
    <property type="entry name" value="Nitrogenase molybdenum iron protein domain"/>
    <property type="match status" value="2"/>
</dbReference>
<reference evidence="5" key="1">
    <citation type="journal article" date="2019" name="Int. J. Syst. Evol. Microbiol.">
        <title>The Global Catalogue of Microorganisms (GCM) 10K type strain sequencing project: providing services to taxonomists for standard genome sequencing and annotation.</title>
        <authorList>
            <consortium name="The Broad Institute Genomics Platform"/>
            <consortium name="The Broad Institute Genome Sequencing Center for Infectious Disease"/>
            <person name="Wu L."/>
            <person name="Ma J."/>
        </authorList>
    </citation>
    <scope>NUCLEOTIDE SEQUENCE [LARGE SCALE GENOMIC DNA]</scope>
    <source>
        <strain evidence="5">CGMCC 1.15942</strain>
    </source>
</reference>
<organism evidence="4 5">
    <name type="scientific">Enterococcus wangshanyuanii</name>
    <dbReference type="NCBI Taxonomy" id="2005703"/>
    <lineage>
        <taxon>Bacteria</taxon>
        <taxon>Bacillati</taxon>
        <taxon>Bacillota</taxon>
        <taxon>Bacilli</taxon>
        <taxon>Lactobacillales</taxon>
        <taxon>Enterococcaceae</taxon>
        <taxon>Enterococcus</taxon>
    </lineage>
</organism>
<comment type="caution">
    <text evidence="4">The sequence shown here is derived from an EMBL/GenBank/DDBJ whole genome shotgun (WGS) entry which is preliminary data.</text>
</comment>
<gene>
    <name evidence="4" type="ORF">GCM10011573_05650</name>
</gene>
<feature type="domain" description="Fe/B12 periplasmic-binding" evidence="3">
    <location>
        <begin position="61"/>
        <end position="331"/>
    </location>
</feature>
<accession>A0ABQ1NNP2</accession>
<comment type="similarity">
    <text evidence="1">Belongs to the bacterial solute-binding protein 8 family.</text>
</comment>
<evidence type="ECO:0000313" key="5">
    <source>
        <dbReference type="Proteomes" id="UP000630615"/>
    </source>
</evidence>
<dbReference type="PROSITE" id="PS51257">
    <property type="entry name" value="PROKAR_LIPOPROTEIN"/>
    <property type="match status" value="1"/>
</dbReference>
<evidence type="ECO:0000259" key="3">
    <source>
        <dbReference type="PROSITE" id="PS50983"/>
    </source>
</evidence>
<sequence length="365" mass="40339">MKKQSITLFLVMLLALFLTGCSGTDKQTADSSENNHSQPESAKRVFTDSAGRAVEIPNDIKKIAPSGPLAQIVLYTSSPDLLVGLASPFSAEAKEFIDEKYQKLPEFGQFYGKNASLNMEALSAAEPDVVIDIGEAKKTVKEDMDKLQDQLDIPTIFIEANLNNLPETYIKLGELLGNTEETEQLSEYCEKVLSQAKEVKENLKAVDQKSVYYASGNAGLNTNAEGSFHAQVIDEVGAKNAAVGVDVISKGAGSVVSMEQLIQWQPDYILADSKDVYTLITTDDSWKELTAVKENRVYQIPLSPYNFLGSPPSVNRIIGMQWLGQLIYPEQYQLDIKQSISEFYKLFYHVKPTTEQISAILENAQ</sequence>
<dbReference type="Pfam" id="PF01497">
    <property type="entry name" value="Peripla_BP_2"/>
    <property type="match status" value="1"/>
</dbReference>